<dbReference type="EMBL" id="KZ819606">
    <property type="protein sequence ID" value="PWN32134.1"/>
    <property type="molecule type" value="Genomic_DNA"/>
</dbReference>
<reference evidence="2 3" key="1">
    <citation type="journal article" date="2018" name="Mol. Biol. Evol.">
        <title>Broad Genomic Sampling Reveals a Smut Pathogenic Ancestry of the Fungal Clade Ustilaginomycotina.</title>
        <authorList>
            <person name="Kijpornyongpan T."/>
            <person name="Mondo S.J."/>
            <person name="Barry K."/>
            <person name="Sandor L."/>
            <person name="Lee J."/>
            <person name="Lipzen A."/>
            <person name="Pangilinan J."/>
            <person name="LaButti K."/>
            <person name="Hainaut M."/>
            <person name="Henrissat B."/>
            <person name="Grigoriev I.V."/>
            <person name="Spatafora J.W."/>
            <person name="Aime M.C."/>
        </authorList>
    </citation>
    <scope>NUCLEOTIDE SEQUENCE [LARGE SCALE GENOMIC DNA]</scope>
    <source>
        <strain evidence="2 3">MCA 3882</strain>
    </source>
</reference>
<dbReference type="GeneID" id="37024770"/>
<dbReference type="OrthoDB" id="3339789at2759"/>
<feature type="region of interest" description="Disordered" evidence="1">
    <location>
        <begin position="277"/>
        <end position="299"/>
    </location>
</feature>
<evidence type="ECO:0000256" key="1">
    <source>
        <dbReference type="SAM" id="MobiDB-lite"/>
    </source>
</evidence>
<gene>
    <name evidence="2" type="ORF">FA14DRAFT_85173</name>
</gene>
<keyword evidence="3" id="KW-1185">Reference proteome</keyword>
<name>A0A316V4F4_9BASI</name>
<feature type="compositionally biased region" description="Polar residues" evidence="1">
    <location>
        <begin position="286"/>
        <end position="299"/>
    </location>
</feature>
<dbReference type="AlphaFoldDB" id="A0A316V4F4"/>
<evidence type="ECO:0000313" key="3">
    <source>
        <dbReference type="Proteomes" id="UP000245771"/>
    </source>
</evidence>
<dbReference type="RefSeq" id="XP_025352436.1">
    <property type="nucleotide sequence ID" value="XM_025502989.1"/>
</dbReference>
<evidence type="ECO:0000313" key="2">
    <source>
        <dbReference type="EMBL" id="PWN32134.1"/>
    </source>
</evidence>
<protein>
    <submittedName>
        <fullName evidence="2">Uncharacterized protein</fullName>
    </submittedName>
</protein>
<sequence length="299" mass="33761">MAALRNCYNLPRNVSSLVTQTRAGNTTSTVQSTSNLIRCFSSSSAVQARGITEKGKRKVQAKHDAKLRHAIDLYHTSRHFYPSRPTMTGQTKIGLISDEEIRDFEEEDIILRSFDEEIDWIVRANLFILKDRENAIESLSMRSGPALFAHREEKRTLSESRDLVSPFDSGEYMAYNSSNETIPISPPSGPLPDPNDTQAMKQYIAEAVRRTSLGSRNRYGEAPNHSSDQRLLRIRDALFGTVQGSLPGLEIVRERSRDPRVQEEVKRLIKEAKEAREKQLLREQGETLQSDANSTPSAQ</sequence>
<accession>A0A316V4F4</accession>
<proteinExistence type="predicted"/>
<organism evidence="2 3">
    <name type="scientific">Meira miltonrushii</name>
    <dbReference type="NCBI Taxonomy" id="1280837"/>
    <lineage>
        <taxon>Eukaryota</taxon>
        <taxon>Fungi</taxon>
        <taxon>Dikarya</taxon>
        <taxon>Basidiomycota</taxon>
        <taxon>Ustilaginomycotina</taxon>
        <taxon>Exobasidiomycetes</taxon>
        <taxon>Exobasidiales</taxon>
        <taxon>Brachybasidiaceae</taxon>
        <taxon>Meira</taxon>
    </lineage>
</organism>
<dbReference type="Proteomes" id="UP000245771">
    <property type="component" value="Unassembled WGS sequence"/>
</dbReference>
<dbReference type="InParanoid" id="A0A316V4F4"/>